<dbReference type="EMBL" id="MU865023">
    <property type="protein sequence ID" value="KAK4459932.1"/>
    <property type="molecule type" value="Genomic_DNA"/>
</dbReference>
<gene>
    <name evidence="2" type="ORF">QBC42DRAFT_111437</name>
</gene>
<feature type="domain" description="2EXR" evidence="1">
    <location>
        <begin position="39"/>
        <end position="144"/>
    </location>
</feature>
<dbReference type="PANTHER" id="PTHR35910">
    <property type="entry name" value="2EXR DOMAIN-CONTAINING PROTEIN"/>
    <property type="match status" value="1"/>
</dbReference>
<reference evidence="2" key="1">
    <citation type="journal article" date="2023" name="Mol. Phylogenet. Evol.">
        <title>Genome-scale phylogeny and comparative genomics of the fungal order Sordariales.</title>
        <authorList>
            <person name="Hensen N."/>
            <person name="Bonometti L."/>
            <person name="Westerberg I."/>
            <person name="Brannstrom I.O."/>
            <person name="Guillou S."/>
            <person name="Cros-Aarteil S."/>
            <person name="Calhoun S."/>
            <person name="Haridas S."/>
            <person name="Kuo A."/>
            <person name="Mondo S."/>
            <person name="Pangilinan J."/>
            <person name="Riley R."/>
            <person name="LaButti K."/>
            <person name="Andreopoulos B."/>
            <person name="Lipzen A."/>
            <person name="Chen C."/>
            <person name="Yan M."/>
            <person name="Daum C."/>
            <person name="Ng V."/>
            <person name="Clum A."/>
            <person name="Steindorff A."/>
            <person name="Ohm R.A."/>
            <person name="Martin F."/>
            <person name="Silar P."/>
            <person name="Natvig D.O."/>
            <person name="Lalanne C."/>
            <person name="Gautier V."/>
            <person name="Ament-Velasquez S.L."/>
            <person name="Kruys A."/>
            <person name="Hutchinson M.I."/>
            <person name="Powell A.J."/>
            <person name="Barry K."/>
            <person name="Miller A.N."/>
            <person name="Grigoriev I.V."/>
            <person name="Debuchy R."/>
            <person name="Gladieux P."/>
            <person name="Hiltunen Thoren M."/>
            <person name="Johannesson H."/>
        </authorList>
    </citation>
    <scope>NUCLEOTIDE SEQUENCE</scope>
    <source>
        <strain evidence="2">PSN324</strain>
    </source>
</reference>
<dbReference type="Proteomes" id="UP001321749">
    <property type="component" value="Unassembled WGS sequence"/>
</dbReference>
<proteinExistence type="predicted"/>
<keyword evidence="3" id="KW-1185">Reference proteome</keyword>
<name>A0AAV9HGE3_9PEZI</name>
<dbReference type="Pfam" id="PF20150">
    <property type="entry name" value="2EXR"/>
    <property type="match status" value="1"/>
</dbReference>
<organism evidence="2 3">
    <name type="scientific">Cladorrhinum samala</name>
    <dbReference type="NCBI Taxonomy" id="585594"/>
    <lineage>
        <taxon>Eukaryota</taxon>
        <taxon>Fungi</taxon>
        <taxon>Dikarya</taxon>
        <taxon>Ascomycota</taxon>
        <taxon>Pezizomycotina</taxon>
        <taxon>Sordariomycetes</taxon>
        <taxon>Sordariomycetidae</taxon>
        <taxon>Sordariales</taxon>
        <taxon>Podosporaceae</taxon>
        <taxon>Cladorrhinum</taxon>
    </lineage>
</organism>
<sequence length="273" mass="31428">MFRSWLHQDEEKIPFWLEFQVVHDGLDPPAAADNSEASFTCFGALPPELRLHIWECLIQPRIVAVVSMEPGTQDEKRVQIARRSRKRSTPVLLHVNREARTLALRHYQPAFSWKTPPRLATPESGVTPAHKDARVWFNFEIDALLLLGDLEPSDHHGFNSPMVYFFRKDDTCRVRHVACAFEEIHLSLYESDHIFGTLFHVIDRFPNAERLLVTTTPRDRETRNLVLPTTNNVLQKLWCAFINGTTSVNTILANKQIIMLKEDDLASFIVAHI</sequence>
<reference evidence="2" key="2">
    <citation type="submission" date="2023-06" db="EMBL/GenBank/DDBJ databases">
        <authorList>
            <consortium name="Lawrence Berkeley National Laboratory"/>
            <person name="Mondo S.J."/>
            <person name="Hensen N."/>
            <person name="Bonometti L."/>
            <person name="Westerberg I."/>
            <person name="Brannstrom I.O."/>
            <person name="Guillou S."/>
            <person name="Cros-Aarteil S."/>
            <person name="Calhoun S."/>
            <person name="Haridas S."/>
            <person name="Kuo A."/>
            <person name="Pangilinan J."/>
            <person name="Riley R."/>
            <person name="Labutti K."/>
            <person name="Andreopoulos B."/>
            <person name="Lipzen A."/>
            <person name="Chen C."/>
            <person name="Yanf M."/>
            <person name="Daum C."/>
            <person name="Ng V."/>
            <person name="Clum A."/>
            <person name="Steindorff A."/>
            <person name="Ohm R."/>
            <person name="Martin F."/>
            <person name="Silar P."/>
            <person name="Natvig D."/>
            <person name="Lalanne C."/>
            <person name="Gautier V."/>
            <person name="Ament-Velasquez S.L."/>
            <person name="Kruys A."/>
            <person name="Hutchinson M.I."/>
            <person name="Powell A.J."/>
            <person name="Barry K."/>
            <person name="Miller A.N."/>
            <person name="Grigoriev I.V."/>
            <person name="Debuchy R."/>
            <person name="Gladieux P."/>
            <person name="Thoren M.H."/>
            <person name="Johannesson H."/>
        </authorList>
    </citation>
    <scope>NUCLEOTIDE SEQUENCE</scope>
    <source>
        <strain evidence="2">PSN324</strain>
    </source>
</reference>
<evidence type="ECO:0000313" key="3">
    <source>
        <dbReference type="Proteomes" id="UP001321749"/>
    </source>
</evidence>
<evidence type="ECO:0000313" key="2">
    <source>
        <dbReference type="EMBL" id="KAK4459932.1"/>
    </source>
</evidence>
<evidence type="ECO:0000259" key="1">
    <source>
        <dbReference type="Pfam" id="PF20150"/>
    </source>
</evidence>
<dbReference type="InterPro" id="IPR045518">
    <property type="entry name" value="2EXR"/>
</dbReference>
<comment type="caution">
    <text evidence="2">The sequence shown here is derived from an EMBL/GenBank/DDBJ whole genome shotgun (WGS) entry which is preliminary data.</text>
</comment>
<protein>
    <recommendedName>
        <fullName evidence="1">2EXR domain-containing protein</fullName>
    </recommendedName>
</protein>
<dbReference type="AlphaFoldDB" id="A0AAV9HGE3"/>
<dbReference type="PANTHER" id="PTHR35910:SF6">
    <property type="entry name" value="2EXR DOMAIN-CONTAINING PROTEIN"/>
    <property type="match status" value="1"/>
</dbReference>
<accession>A0AAV9HGE3</accession>